<evidence type="ECO:0008006" key="4">
    <source>
        <dbReference type="Google" id="ProtNLM"/>
    </source>
</evidence>
<gene>
    <name evidence="2" type="ORF">IMCC3135_29090</name>
</gene>
<keyword evidence="1" id="KW-0472">Membrane</keyword>
<dbReference type="AlphaFoldDB" id="A0A2Z2NX00"/>
<feature type="transmembrane region" description="Helical" evidence="1">
    <location>
        <begin position="89"/>
        <end position="106"/>
    </location>
</feature>
<dbReference type="OrthoDB" id="9802525at2"/>
<dbReference type="Gene3D" id="3.40.50.2000">
    <property type="entry name" value="Glycogen Phosphorylase B"/>
    <property type="match status" value="1"/>
</dbReference>
<dbReference type="KEGG" id="gai:IMCC3135_29090"/>
<dbReference type="SUPFAM" id="SSF53756">
    <property type="entry name" value="UDP-Glycosyltransferase/glycogen phosphorylase"/>
    <property type="match status" value="1"/>
</dbReference>
<dbReference type="Proteomes" id="UP000250079">
    <property type="component" value="Chromosome"/>
</dbReference>
<organism evidence="2 3">
    <name type="scientific">Granulosicoccus antarcticus IMCC3135</name>
    <dbReference type="NCBI Taxonomy" id="1192854"/>
    <lineage>
        <taxon>Bacteria</taxon>
        <taxon>Pseudomonadati</taxon>
        <taxon>Pseudomonadota</taxon>
        <taxon>Gammaproteobacteria</taxon>
        <taxon>Chromatiales</taxon>
        <taxon>Granulosicoccaceae</taxon>
        <taxon>Granulosicoccus</taxon>
    </lineage>
</organism>
<protein>
    <recommendedName>
        <fullName evidence="4">Glycosyl transferase family 1 domain-containing protein</fullName>
    </recommendedName>
</protein>
<reference evidence="2 3" key="1">
    <citation type="submission" date="2016-12" db="EMBL/GenBank/DDBJ databases">
        <authorList>
            <person name="Song W.-J."/>
            <person name="Kurnit D.M."/>
        </authorList>
    </citation>
    <scope>NUCLEOTIDE SEQUENCE [LARGE SCALE GENOMIC DNA]</scope>
    <source>
        <strain evidence="2 3">IMCC3135</strain>
    </source>
</reference>
<keyword evidence="1" id="KW-1133">Transmembrane helix</keyword>
<accession>A0A2Z2NX00</accession>
<proteinExistence type="predicted"/>
<keyword evidence="1" id="KW-0812">Transmembrane</keyword>
<evidence type="ECO:0000256" key="1">
    <source>
        <dbReference type="SAM" id="Phobius"/>
    </source>
</evidence>
<evidence type="ECO:0000313" key="2">
    <source>
        <dbReference type="EMBL" id="ASJ75869.1"/>
    </source>
</evidence>
<keyword evidence="3" id="KW-1185">Reference proteome</keyword>
<dbReference type="RefSeq" id="WP_088920717.1">
    <property type="nucleotide sequence ID" value="NZ_CP018632.1"/>
</dbReference>
<name>A0A2Z2NX00_9GAMM</name>
<dbReference type="EMBL" id="CP018632">
    <property type="protein sequence ID" value="ASJ75869.1"/>
    <property type="molecule type" value="Genomic_DNA"/>
</dbReference>
<evidence type="ECO:0000313" key="3">
    <source>
        <dbReference type="Proteomes" id="UP000250079"/>
    </source>
</evidence>
<sequence length="395" mass="44204">MSKTIEKRQILVAGTYTQSDAYPNVRYRIKALKQHPALEIMEVQASSSTRLEYASGRSRLLSLLAMAFSQIKKSVACIFAIVRNRHVDALYIPYPAVPILFFLSFIPQKLLPQRIVADVFISLYDTIVVDRQLIAIGSIFARCLRQVERRALSTATVALTDTPENSDYLAVLLGLPGSLFQDLPLSINEEVFRQNSIPDISLASNNLPFKVLFVGTLVPLHRVDLILDAIMLLKPETNIEITFIGDGQQSYLLESFLNQAAYDTSKITVLWIRAWQSSSDIQRYVRETHLCLGIMGNEGKSSRVWPFKNYLYMASGKALITAETQVSARLRDLVDYPVFITVDTTEPDKLAQCLLACADDPGFPGELASNAAQFFNKTLSQQATHDRLFRVVTGT</sequence>